<dbReference type="AlphaFoldDB" id="A0A2R6B519"/>
<dbReference type="PANTHER" id="PTHR10362">
    <property type="entry name" value="HISTIDINE AMMONIA-LYASE"/>
    <property type="match status" value="1"/>
</dbReference>
<dbReference type="NCBIfam" id="TIGR01225">
    <property type="entry name" value="hutH"/>
    <property type="match status" value="1"/>
</dbReference>
<comment type="pathway">
    <text evidence="1 8">Amino-acid degradation; L-histidine degradation into L-glutamate; N-formimidoyl-L-glutamate from L-histidine: step 1/3.</text>
</comment>
<accession>A0A2R6B519</accession>
<dbReference type="InterPro" id="IPR024083">
    <property type="entry name" value="Fumarase/histidase_N"/>
</dbReference>
<dbReference type="InterPro" id="IPR005921">
    <property type="entry name" value="HutH"/>
</dbReference>
<evidence type="ECO:0000256" key="6">
    <source>
        <dbReference type="NCBIfam" id="TIGR01225"/>
    </source>
</evidence>
<dbReference type="InterPro" id="IPR022313">
    <property type="entry name" value="Phe/His_NH3-lyase_AS"/>
</dbReference>
<dbReference type="Pfam" id="PF00221">
    <property type="entry name" value="Lyase_aromatic"/>
    <property type="match status" value="1"/>
</dbReference>
<dbReference type="FunFam" id="1.10.275.10:FF:000005">
    <property type="entry name" value="Histidine ammonia-lyase"/>
    <property type="match status" value="1"/>
</dbReference>
<evidence type="ECO:0000256" key="4">
    <source>
        <dbReference type="ARBA" id="ARBA00023239"/>
    </source>
</evidence>
<gene>
    <name evidence="10" type="ORF">B9Q06_11170</name>
</gene>
<dbReference type="NCBIfam" id="NF006871">
    <property type="entry name" value="PRK09367.1"/>
    <property type="match status" value="1"/>
</dbReference>
<comment type="similarity">
    <text evidence="7">Belongs to the PAL/histidase family.</text>
</comment>
<dbReference type="Gene3D" id="1.10.275.10">
    <property type="entry name" value="Fumarase/aspartase (N-terminal domain)"/>
    <property type="match status" value="1"/>
</dbReference>
<reference evidence="10 11" key="1">
    <citation type="submission" date="2017-04" db="EMBL/GenBank/DDBJ databases">
        <title>Novel microbial lineages endemic to geothermal iron-oxide mats fill important gaps in the evolutionary history of Archaea.</title>
        <authorList>
            <person name="Jay Z.J."/>
            <person name="Beam J.P."/>
            <person name="Dlakic M."/>
            <person name="Rusch D.B."/>
            <person name="Kozubal M.A."/>
            <person name="Inskeep W.P."/>
        </authorList>
    </citation>
    <scope>NUCLEOTIDE SEQUENCE [LARGE SCALE GENOMIC DNA]</scope>
    <source>
        <strain evidence="10">ECH_B_2</strain>
    </source>
</reference>
<dbReference type="GO" id="GO:0004397">
    <property type="term" value="F:histidine ammonia-lyase activity"/>
    <property type="evidence" value="ECO:0007669"/>
    <property type="project" value="UniProtKB-UniRule"/>
</dbReference>
<dbReference type="GO" id="GO:0019557">
    <property type="term" value="P:L-histidine catabolic process to glutamate and formate"/>
    <property type="evidence" value="ECO:0007669"/>
    <property type="project" value="UniProtKB-UniPathway"/>
</dbReference>
<protein>
    <recommendedName>
        <fullName evidence="2 6">Histidine ammonia-lyase</fullName>
        <ecNumber evidence="2 6">4.3.1.3</ecNumber>
    </recommendedName>
</protein>
<dbReference type="Gene3D" id="1.20.200.10">
    <property type="entry name" value="Fumarase/aspartase (Central domain)"/>
    <property type="match status" value="1"/>
</dbReference>
<dbReference type="SUPFAM" id="SSF48557">
    <property type="entry name" value="L-aspartase-like"/>
    <property type="match status" value="1"/>
</dbReference>
<dbReference type="CDD" id="cd00332">
    <property type="entry name" value="PAL-HAL"/>
    <property type="match status" value="1"/>
</dbReference>
<comment type="catalytic activity">
    <reaction evidence="5 8">
        <text>L-histidine = trans-urocanate + NH4(+)</text>
        <dbReference type="Rhea" id="RHEA:21232"/>
        <dbReference type="ChEBI" id="CHEBI:17771"/>
        <dbReference type="ChEBI" id="CHEBI:28938"/>
        <dbReference type="ChEBI" id="CHEBI:57595"/>
        <dbReference type="EC" id="4.3.1.3"/>
    </reaction>
</comment>
<dbReference type="InterPro" id="IPR001106">
    <property type="entry name" value="Aromatic_Lyase"/>
</dbReference>
<dbReference type="GO" id="GO:0005737">
    <property type="term" value="C:cytoplasm"/>
    <property type="evidence" value="ECO:0007669"/>
    <property type="project" value="UniProtKB-SubCell"/>
</dbReference>
<comment type="subcellular location">
    <subcellularLocation>
        <location evidence="9">Cytoplasm</location>
    </subcellularLocation>
</comment>
<evidence type="ECO:0000313" key="11">
    <source>
        <dbReference type="Proteomes" id="UP000241284"/>
    </source>
</evidence>
<evidence type="ECO:0000256" key="8">
    <source>
        <dbReference type="RuleBase" id="RU004479"/>
    </source>
</evidence>
<organism evidence="10 11">
    <name type="scientific">Candidatus Marsarchaeota G2 archaeon ECH_B_2</name>
    <dbReference type="NCBI Taxonomy" id="1978160"/>
    <lineage>
        <taxon>Archaea</taxon>
        <taxon>Candidatus Marsarchaeota</taxon>
        <taxon>Candidatus Marsarchaeota group 2</taxon>
    </lineage>
</organism>
<dbReference type="InterPro" id="IPR008948">
    <property type="entry name" value="L-Aspartase-like"/>
</dbReference>
<evidence type="ECO:0000256" key="9">
    <source>
        <dbReference type="RuleBase" id="RU004480"/>
    </source>
</evidence>
<evidence type="ECO:0000313" key="10">
    <source>
        <dbReference type="EMBL" id="PSN93741.1"/>
    </source>
</evidence>
<keyword evidence="3 8" id="KW-0369">Histidine metabolism</keyword>
<comment type="caution">
    <text evidence="10">The sequence shown here is derived from an EMBL/GenBank/DDBJ whole genome shotgun (WGS) entry which is preliminary data.</text>
</comment>
<dbReference type="EMBL" id="NEXH01000040">
    <property type="protein sequence ID" value="PSN93741.1"/>
    <property type="molecule type" value="Genomic_DNA"/>
</dbReference>
<keyword evidence="4 7" id="KW-0456">Lyase</keyword>
<evidence type="ECO:0000256" key="2">
    <source>
        <dbReference type="ARBA" id="ARBA00012994"/>
    </source>
</evidence>
<dbReference type="Proteomes" id="UP000241284">
    <property type="component" value="Unassembled WGS sequence"/>
</dbReference>
<evidence type="ECO:0000256" key="3">
    <source>
        <dbReference type="ARBA" id="ARBA00022808"/>
    </source>
</evidence>
<dbReference type="EC" id="4.3.1.3" evidence="2 6"/>
<evidence type="ECO:0000256" key="7">
    <source>
        <dbReference type="RuleBase" id="RU003954"/>
    </source>
</evidence>
<dbReference type="PROSITE" id="PS00488">
    <property type="entry name" value="PAL_HISTIDASE"/>
    <property type="match status" value="1"/>
</dbReference>
<proteinExistence type="inferred from homology"/>
<name>A0A2R6B519_9ARCH</name>
<evidence type="ECO:0000256" key="5">
    <source>
        <dbReference type="ARBA" id="ARBA00049269"/>
    </source>
</evidence>
<evidence type="ECO:0000256" key="1">
    <source>
        <dbReference type="ARBA" id="ARBA00005113"/>
    </source>
</evidence>
<dbReference type="GO" id="GO:0019556">
    <property type="term" value="P:L-histidine catabolic process to glutamate and formamide"/>
    <property type="evidence" value="ECO:0007669"/>
    <property type="project" value="UniProtKB-UniPathway"/>
</dbReference>
<sequence length="498" mass="53091">MHIELDGENLSIDTVVDVADGLFKVSVSPRALKRVSEAHSYVQKLIEEERVVYGVTTGFGSLSSKMVSKNDAEKLQRNLVRSHSAGVGERLPERLVRAAMLLRLNTLLKGHSGASLETVSLLAEVINRNIVPVVPEHGSLGASGDLAPLAQVALCLMGEGVVTHRGQEKSASQAFAEEGLKPITLGAKEGLALINGTQMTTAGACIGIVEARRLIESFELVSALTIQALGSRTDFLDERIHLARGIEGQTLSARSLREKLSGSGCTNRSNRVQEAYSIRCIPQVHGAAREALSFSEKIVTAEVNAATDNPLLFPADDAVISGGNFHAQPIAMVLDLLLIATLPIGNLSERRVERLLNPSFSGLPPFLTNNSGLNSGYMVSQYTAASILAENRVLAHPASVDTASVSAGQEDHASMGFTAAKKLLRAVDNLWYVAAVEALCAAQAIDLAGVADGLSPATREAYTQIRSHIPTLIEDEPVGPRIEEVKQILRGIAITRVR</sequence>
<dbReference type="UniPathway" id="UPA00379">
    <property type="reaction ID" value="UER00549"/>
</dbReference>